<dbReference type="Pfam" id="PF02852">
    <property type="entry name" value="Pyr_redox_dim"/>
    <property type="match status" value="1"/>
</dbReference>
<evidence type="ECO:0000259" key="6">
    <source>
        <dbReference type="Pfam" id="PF02852"/>
    </source>
</evidence>
<dbReference type="InterPro" id="IPR001100">
    <property type="entry name" value="Pyr_nuc-diS_OxRdtase"/>
</dbReference>
<feature type="binding site" evidence="4">
    <location>
        <begin position="173"/>
        <end position="180"/>
    </location>
    <ligand>
        <name>NAD(+)</name>
        <dbReference type="ChEBI" id="CHEBI:57540"/>
    </ligand>
</feature>
<feature type="domain" description="Pyridine nucleotide-disulphide oxidoreductase dimerisation" evidence="6">
    <location>
        <begin position="341"/>
        <end position="443"/>
    </location>
</feature>
<dbReference type="PRINTS" id="PR00411">
    <property type="entry name" value="PNDRDTASEI"/>
</dbReference>
<evidence type="ECO:0000256" key="2">
    <source>
        <dbReference type="ARBA" id="ARBA00022630"/>
    </source>
</evidence>
<keyword evidence="3 4" id="KW-0274">FAD</keyword>
<dbReference type="RefSeq" id="WP_131564899.1">
    <property type="nucleotide sequence ID" value="NZ_JAINFK010000001.1"/>
</dbReference>
<dbReference type="Gene3D" id="3.30.390.30">
    <property type="match status" value="1"/>
</dbReference>
<evidence type="ECO:0000313" key="8">
    <source>
        <dbReference type="EMBL" id="TCD16222.1"/>
    </source>
</evidence>
<dbReference type="EMBL" id="SJST01000001">
    <property type="protein sequence ID" value="TCD16222.1"/>
    <property type="molecule type" value="Genomic_DNA"/>
</dbReference>
<comment type="caution">
    <text evidence="8">The sequence shown here is derived from an EMBL/GenBank/DDBJ whole genome shotgun (WGS) entry which is preliminary data.</text>
</comment>
<proteinExistence type="inferred from homology"/>
<sequence>MKNFDLIAIGVGMAGNVAARKCATAGWQVAVIDELPYGGTCALRGCDPKKMLRRGAEIIDAAQLMKGKGVDPGGLAINWPELMAHKRSFTEEMPDKIESGLDGAGVETLHGRARFLNENTIELADGTRLQGEKFLIASGARPRDLDFPGAEHVIDSTAFLELDTLPKRVAFLGGGFVSMEFAHIVARAGTSATVIDRGARPLKNFDPDLVEMLVKRSAMAGIDIRTGTDVTGVRKTASGFTVVAAQDGAPVEIEADLVVHGAGRVPVIGHLDLAAAGIAFEDKGVSVRAHLQSTTQPHVYAAGDAAASPGQPLTPVAVFEGKVAASNMLNGTKKEPDYRGVPSVVFTVPELARVGLLEEEAREQGLDVSVKYTDTSGWYSNLRVGETTAAAKVITDKATGKLVGAHLFGPEYGELINFFGLAMRLDLPGKALRAMVAAYPSVGSDLGSML</sequence>
<feature type="binding site" evidence="4">
    <location>
        <position position="304"/>
    </location>
    <ligand>
        <name>FAD</name>
        <dbReference type="ChEBI" id="CHEBI:57692"/>
    </ligand>
</feature>
<dbReference type="PIRSF" id="PIRSF000350">
    <property type="entry name" value="Mercury_reductase_MerA"/>
    <property type="match status" value="1"/>
</dbReference>
<accession>A0A4V2MQ17</accession>
<dbReference type="GO" id="GO:0000166">
    <property type="term" value="F:nucleotide binding"/>
    <property type="evidence" value="ECO:0007669"/>
    <property type="project" value="UniProtKB-KW"/>
</dbReference>
<evidence type="ECO:0000256" key="5">
    <source>
        <dbReference type="PIRSR" id="PIRSR000350-4"/>
    </source>
</evidence>
<evidence type="ECO:0000259" key="7">
    <source>
        <dbReference type="Pfam" id="PF07992"/>
    </source>
</evidence>
<evidence type="ECO:0000256" key="4">
    <source>
        <dbReference type="PIRSR" id="PIRSR000350-3"/>
    </source>
</evidence>
<dbReference type="InterPro" id="IPR023753">
    <property type="entry name" value="FAD/NAD-binding_dom"/>
</dbReference>
<name>A0A4V2MQ17_9HYPH</name>
<keyword evidence="9" id="KW-1185">Reference proteome</keyword>
<keyword evidence="2" id="KW-0285">Flavoprotein</keyword>
<dbReference type="PANTHER" id="PTHR43014">
    <property type="entry name" value="MERCURIC REDUCTASE"/>
    <property type="match status" value="1"/>
</dbReference>
<dbReference type="Proteomes" id="UP000291301">
    <property type="component" value="Unassembled WGS sequence"/>
</dbReference>
<organism evidence="8 9">
    <name type="scientific">Oricola cellulosilytica</name>
    <dbReference type="NCBI Taxonomy" id="1429082"/>
    <lineage>
        <taxon>Bacteria</taxon>
        <taxon>Pseudomonadati</taxon>
        <taxon>Pseudomonadota</taxon>
        <taxon>Alphaproteobacteria</taxon>
        <taxon>Hyphomicrobiales</taxon>
        <taxon>Ahrensiaceae</taxon>
        <taxon>Oricola</taxon>
    </lineage>
</organism>
<evidence type="ECO:0000256" key="1">
    <source>
        <dbReference type="ARBA" id="ARBA00007532"/>
    </source>
</evidence>
<evidence type="ECO:0000313" key="9">
    <source>
        <dbReference type="Proteomes" id="UP000291301"/>
    </source>
</evidence>
<dbReference type="PANTHER" id="PTHR43014:SF5">
    <property type="entry name" value="GLUTATHIONE REDUCTASE (NADPH)"/>
    <property type="match status" value="1"/>
</dbReference>
<feature type="binding site" evidence="4">
    <location>
        <position position="263"/>
    </location>
    <ligand>
        <name>NAD(+)</name>
        <dbReference type="ChEBI" id="CHEBI:57540"/>
    </ligand>
</feature>
<dbReference type="GO" id="GO:0016491">
    <property type="term" value="F:oxidoreductase activity"/>
    <property type="evidence" value="ECO:0007669"/>
    <property type="project" value="InterPro"/>
</dbReference>
<reference evidence="8 9" key="1">
    <citation type="journal article" date="2015" name="Antonie Van Leeuwenhoek">
        <title>Oricola cellulosilytica gen. nov., sp. nov., a cellulose-degrading bacterium of the family Phyllobacteriaceae isolated from surface seashore water, and emended descriptions of Mesorhizobium loti and Phyllobacterium myrsinacearum.</title>
        <authorList>
            <person name="Hameed A."/>
            <person name="Shahina M."/>
            <person name="Lai W.A."/>
            <person name="Lin S.Y."/>
            <person name="Young L.S."/>
            <person name="Liu Y.C."/>
            <person name="Hsu Y.H."/>
            <person name="Young C.C."/>
        </authorList>
    </citation>
    <scope>NUCLEOTIDE SEQUENCE [LARGE SCALE GENOMIC DNA]</scope>
    <source>
        <strain evidence="8 9">KCTC 52183</strain>
    </source>
</reference>
<feature type="domain" description="FAD/NAD(P)-binding" evidence="7">
    <location>
        <begin position="5"/>
        <end position="321"/>
    </location>
</feature>
<gene>
    <name evidence="8" type="ORF">E0D97_01960</name>
</gene>
<dbReference type="InterPro" id="IPR016156">
    <property type="entry name" value="FAD/NAD-linked_Rdtase_dimer_sf"/>
</dbReference>
<dbReference type="PRINTS" id="PR00368">
    <property type="entry name" value="FADPNR"/>
</dbReference>
<comment type="cofactor">
    <cofactor evidence="4">
        <name>FAD</name>
        <dbReference type="ChEBI" id="CHEBI:57692"/>
    </cofactor>
    <text evidence="4">Binds 1 FAD per subunit.</text>
</comment>
<dbReference type="SUPFAM" id="SSF55424">
    <property type="entry name" value="FAD/NAD-linked reductases, dimerisation (C-terminal) domain"/>
    <property type="match status" value="1"/>
</dbReference>
<feature type="binding site" evidence="4">
    <location>
        <position position="50"/>
    </location>
    <ligand>
        <name>FAD</name>
        <dbReference type="ChEBI" id="CHEBI:57692"/>
    </ligand>
</feature>
<feature type="disulfide bond" description="Redox-active" evidence="5">
    <location>
        <begin position="41"/>
        <end position="46"/>
    </location>
</feature>
<dbReference type="OrthoDB" id="9781772at2"/>
<protein>
    <submittedName>
        <fullName evidence="8">NAD(P)/FAD-dependent oxidoreductase</fullName>
    </submittedName>
</protein>
<dbReference type="Pfam" id="PF07992">
    <property type="entry name" value="Pyr_redox_2"/>
    <property type="match status" value="1"/>
</dbReference>
<keyword evidence="4" id="KW-0547">Nucleotide-binding</keyword>
<dbReference type="InterPro" id="IPR036188">
    <property type="entry name" value="FAD/NAD-bd_sf"/>
</dbReference>
<keyword evidence="4" id="KW-0520">NAD</keyword>
<dbReference type="Gene3D" id="3.50.50.60">
    <property type="entry name" value="FAD/NAD(P)-binding domain"/>
    <property type="match status" value="2"/>
</dbReference>
<dbReference type="AlphaFoldDB" id="A0A4V2MQ17"/>
<evidence type="ECO:0000256" key="3">
    <source>
        <dbReference type="ARBA" id="ARBA00022827"/>
    </source>
</evidence>
<dbReference type="InterPro" id="IPR004099">
    <property type="entry name" value="Pyr_nucl-diS_OxRdtase_dimer"/>
</dbReference>
<comment type="similarity">
    <text evidence="1">Belongs to the class-I pyridine nucleotide-disulfide oxidoreductase family.</text>
</comment>
<dbReference type="SUPFAM" id="SSF51905">
    <property type="entry name" value="FAD/NAD(P)-binding domain"/>
    <property type="match status" value="1"/>
</dbReference>